<protein>
    <submittedName>
        <fullName evidence="2">Uncharacterized protein</fullName>
    </submittedName>
</protein>
<reference evidence="2 3" key="1">
    <citation type="submission" date="2021-06" db="EMBL/GenBank/DDBJ databases">
        <authorList>
            <person name="Palmer J.M."/>
        </authorList>
    </citation>
    <scope>NUCLEOTIDE SEQUENCE [LARGE SCALE GENOMIC DNA]</scope>
    <source>
        <strain evidence="2 3">AS_MEX2019</strain>
        <tissue evidence="2">Muscle</tissue>
    </source>
</reference>
<dbReference type="Proteomes" id="UP001469553">
    <property type="component" value="Unassembled WGS sequence"/>
</dbReference>
<feature type="compositionally biased region" description="Low complexity" evidence="1">
    <location>
        <begin position="80"/>
        <end position="91"/>
    </location>
</feature>
<gene>
    <name evidence="2" type="ORF">AMECASPLE_016518</name>
</gene>
<feature type="compositionally biased region" description="Low complexity" evidence="1">
    <location>
        <begin position="106"/>
        <end position="123"/>
    </location>
</feature>
<sequence>MAVKPIISPEYKILRFVQHQEPQKYQIGRKRSSKDFYPPLMAFIRSRLHVAETKSQRFGHGDIPDTSQVTWKEKKNILYPSSCSSSSAYPGPGCGGSRLSRDAQTSLSPDTSSSSSRGSPRRSQASRET</sequence>
<organism evidence="2 3">
    <name type="scientific">Ameca splendens</name>
    <dbReference type="NCBI Taxonomy" id="208324"/>
    <lineage>
        <taxon>Eukaryota</taxon>
        <taxon>Metazoa</taxon>
        <taxon>Chordata</taxon>
        <taxon>Craniata</taxon>
        <taxon>Vertebrata</taxon>
        <taxon>Euteleostomi</taxon>
        <taxon>Actinopterygii</taxon>
        <taxon>Neopterygii</taxon>
        <taxon>Teleostei</taxon>
        <taxon>Neoteleostei</taxon>
        <taxon>Acanthomorphata</taxon>
        <taxon>Ovalentaria</taxon>
        <taxon>Atherinomorphae</taxon>
        <taxon>Cyprinodontiformes</taxon>
        <taxon>Goodeidae</taxon>
        <taxon>Ameca</taxon>
    </lineage>
</organism>
<dbReference type="EMBL" id="JAHRIP010085844">
    <property type="protein sequence ID" value="MEQ2314885.1"/>
    <property type="molecule type" value="Genomic_DNA"/>
</dbReference>
<name>A0ABV1AAS7_9TELE</name>
<evidence type="ECO:0000313" key="2">
    <source>
        <dbReference type="EMBL" id="MEQ2314885.1"/>
    </source>
</evidence>
<accession>A0ABV1AAS7</accession>
<comment type="caution">
    <text evidence="2">The sequence shown here is derived from an EMBL/GenBank/DDBJ whole genome shotgun (WGS) entry which is preliminary data.</text>
</comment>
<evidence type="ECO:0000313" key="3">
    <source>
        <dbReference type="Proteomes" id="UP001469553"/>
    </source>
</evidence>
<proteinExistence type="predicted"/>
<evidence type="ECO:0000256" key="1">
    <source>
        <dbReference type="SAM" id="MobiDB-lite"/>
    </source>
</evidence>
<feature type="region of interest" description="Disordered" evidence="1">
    <location>
        <begin position="80"/>
        <end position="129"/>
    </location>
</feature>
<keyword evidence="3" id="KW-1185">Reference proteome</keyword>